<dbReference type="NCBIfam" id="TIGR00217">
    <property type="entry name" value="malQ"/>
    <property type="match status" value="1"/>
</dbReference>
<comment type="similarity">
    <text evidence="2 10">Belongs to the disproportionating enzyme family.</text>
</comment>
<evidence type="ECO:0000256" key="3">
    <source>
        <dbReference type="ARBA" id="ARBA00012560"/>
    </source>
</evidence>
<dbReference type="SUPFAM" id="SSF51445">
    <property type="entry name" value="(Trans)glycosidases"/>
    <property type="match status" value="1"/>
</dbReference>
<organism evidence="11 12">
    <name type="scientific">Conservatibacter flavescens</name>
    <dbReference type="NCBI Taxonomy" id="28161"/>
    <lineage>
        <taxon>Bacteria</taxon>
        <taxon>Pseudomonadati</taxon>
        <taxon>Pseudomonadota</taxon>
        <taxon>Gammaproteobacteria</taxon>
        <taxon>Pasteurellales</taxon>
        <taxon>Pasteurellaceae</taxon>
        <taxon>Conservatibacter</taxon>
    </lineage>
</organism>
<evidence type="ECO:0000256" key="6">
    <source>
        <dbReference type="ARBA" id="ARBA00022679"/>
    </source>
</evidence>
<name>A0A2M8S5D6_9PAST</name>
<accession>A0A2M8S5D6</accession>
<evidence type="ECO:0000256" key="1">
    <source>
        <dbReference type="ARBA" id="ARBA00000439"/>
    </source>
</evidence>
<dbReference type="InterPro" id="IPR003385">
    <property type="entry name" value="Glyco_hydro_77"/>
</dbReference>
<comment type="catalytic activity">
    <reaction evidence="1 10">
        <text>Transfers a segment of a (1-&gt;4)-alpha-D-glucan to a new position in an acceptor, which may be glucose or a (1-&gt;4)-alpha-D-glucan.</text>
        <dbReference type="EC" id="2.4.1.25"/>
    </reaction>
</comment>
<reference evidence="11 12" key="1">
    <citation type="submission" date="2017-11" db="EMBL/GenBank/DDBJ databases">
        <title>Reclassification of Bisgaard taxon 7 as Conservatibacter flavescens gen. nov., sp. nov.</title>
        <authorList>
            <person name="Christensen H."/>
        </authorList>
    </citation>
    <scope>NUCLEOTIDE SEQUENCE [LARGE SCALE GENOMIC DNA]</scope>
    <source>
        <strain evidence="11 12">7_4</strain>
    </source>
</reference>
<dbReference type="PANTHER" id="PTHR32438:SF5">
    <property type="entry name" value="4-ALPHA-GLUCANOTRANSFERASE DPE1, CHLOROPLASTIC_AMYLOPLASTIC"/>
    <property type="match status" value="1"/>
</dbReference>
<comment type="caution">
    <text evidence="11">The sequence shown here is derived from an EMBL/GenBank/DDBJ whole genome shotgun (WGS) entry which is preliminary data.</text>
</comment>
<keyword evidence="7 10" id="KW-0119">Carbohydrate metabolism</keyword>
<dbReference type="RefSeq" id="WP_100287651.1">
    <property type="nucleotide sequence ID" value="NZ_PHHA01000002.1"/>
</dbReference>
<evidence type="ECO:0000256" key="7">
    <source>
        <dbReference type="ARBA" id="ARBA00023277"/>
    </source>
</evidence>
<dbReference type="OrthoDB" id="9763489at2"/>
<evidence type="ECO:0000256" key="8">
    <source>
        <dbReference type="ARBA" id="ARBA00031423"/>
    </source>
</evidence>
<dbReference type="EMBL" id="PHHA01000002">
    <property type="protein sequence ID" value="PJG86375.1"/>
    <property type="molecule type" value="Genomic_DNA"/>
</dbReference>
<evidence type="ECO:0000256" key="2">
    <source>
        <dbReference type="ARBA" id="ARBA00005684"/>
    </source>
</evidence>
<dbReference type="EC" id="2.4.1.25" evidence="3 10"/>
<gene>
    <name evidence="11" type="primary">malQ</name>
    <name evidence="11" type="ORF">CVP05_00760</name>
</gene>
<dbReference type="InterPro" id="IPR017853">
    <property type="entry name" value="GH"/>
</dbReference>
<protein>
    <recommendedName>
        <fullName evidence="4 10">4-alpha-glucanotransferase</fullName>
        <ecNumber evidence="3 10">2.4.1.25</ecNumber>
    </recommendedName>
    <alternativeName>
        <fullName evidence="8 10">Amylomaltase</fullName>
    </alternativeName>
    <alternativeName>
        <fullName evidence="9 10">Disproportionating enzyme</fullName>
    </alternativeName>
</protein>
<evidence type="ECO:0000256" key="4">
    <source>
        <dbReference type="ARBA" id="ARBA00020295"/>
    </source>
</evidence>
<keyword evidence="5 10" id="KW-0328">Glycosyltransferase</keyword>
<evidence type="ECO:0000313" key="12">
    <source>
        <dbReference type="Proteomes" id="UP000229329"/>
    </source>
</evidence>
<evidence type="ECO:0000313" key="11">
    <source>
        <dbReference type="EMBL" id="PJG86375.1"/>
    </source>
</evidence>
<evidence type="ECO:0000256" key="10">
    <source>
        <dbReference type="RuleBase" id="RU361207"/>
    </source>
</evidence>
<evidence type="ECO:0000256" key="5">
    <source>
        <dbReference type="ARBA" id="ARBA00022676"/>
    </source>
</evidence>
<keyword evidence="12" id="KW-1185">Reference proteome</keyword>
<dbReference type="Proteomes" id="UP000229329">
    <property type="component" value="Unassembled WGS sequence"/>
</dbReference>
<keyword evidence="6 10" id="KW-0808">Transferase</keyword>
<dbReference type="Pfam" id="PF02446">
    <property type="entry name" value="Glyco_hydro_77"/>
    <property type="match status" value="1"/>
</dbReference>
<proteinExistence type="inferred from homology"/>
<dbReference type="GO" id="GO:0005975">
    <property type="term" value="P:carbohydrate metabolic process"/>
    <property type="evidence" value="ECO:0007669"/>
    <property type="project" value="InterPro"/>
</dbReference>
<evidence type="ECO:0000256" key="9">
    <source>
        <dbReference type="ARBA" id="ARBA00031501"/>
    </source>
</evidence>
<sequence length="700" mass="80659">MNELNDLYQSAERLGISPSHYSIDGQLVYAKEESLAYFVKLFDPIGKPSKTDFRDTAVYRENEPIDYTFTHLSLSEPIIQYQLFDEIGQLLFSKSLSSSSSSLRLDPLPFGYYSLQLCGAKQSYFIRLFVTPKTSYQPTSLQQHKAWGINTQLYSLRSANNWGMGDLGDLRALIEQAVKYGASFVGVNPLHAMFGAVPQWASPYSSASRRWLNYVYLDINALPEFRLSRAVQNWWKSTETQEQLAHLRQAEQVDYQGVSALKLIALEKLYRYFLTGKSAEIVQRRQDFAQFVREQGDDLIYQGLFDVLDREVHQTLQQEVNEQNIGWLGWPEKWQYVNKTQRKNLLKTHRTSVDFYVWLQWLTHCQLIELKQYCQMIGLELGLYGDLAVSVSRGGADVWCDPELYCVNASVGAPPDPLGPIGQNWNLPPMNPRELQRRGFQPWIDLLRANMQHVGVLRIDHVMGLFRLWLIPEDKTASDGVYVHYPFDAMMAVLAIESQRNQCLIVGEDLGTVPDEVRSKLFELQIFSYFVLYFEQRNGQFPHGNHYPQHAFATVGTHDVPSLQSFWHCRDLELFAQLGILQGEILAQKYAQRVEDKQALLDSLHRDGYLPPHYEGDALSMAMHDHLNLVIHQYLAESRSRLIGVQLENLLNQEVSFNLPGTGTEYPNWRNKLTLSLEQIFADSRIQHMLHTINQSRNKE</sequence>
<dbReference type="AlphaFoldDB" id="A0A2M8S5D6"/>
<dbReference type="Gene3D" id="3.20.20.80">
    <property type="entry name" value="Glycosidases"/>
    <property type="match status" value="1"/>
</dbReference>
<dbReference type="PANTHER" id="PTHR32438">
    <property type="entry name" value="4-ALPHA-GLUCANOTRANSFERASE DPE1, CHLOROPLASTIC/AMYLOPLASTIC"/>
    <property type="match status" value="1"/>
</dbReference>
<dbReference type="GO" id="GO:0004134">
    <property type="term" value="F:4-alpha-glucanotransferase activity"/>
    <property type="evidence" value="ECO:0007669"/>
    <property type="project" value="UniProtKB-EC"/>
</dbReference>